<evidence type="ECO:0000256" key="1">
    <source>
        <dbReference type="ARBA" id="ARBA00007623"/>
    </source>
</evidence>
<evidence type="ECO:0000256" key="5">
    <source>
        <dbReference type="PROSITE-ProRule" id="PRU00239"/>
    </source>
</evidence>
<keyword evidence="3 5" id="KW-0378">Hydrolase</keyword>
<protein>
    <recommendedName>
        <fullName evidence="6">Calpain catalytic domain-containing protein</fullName>
    </recommendedName>
</protein>
<evidence type="ECO:0000259" key="6">
    <source>
        <dbReference type="PROSITE" id="PS50203"/>
    </source>
</evidence>
<organism evidence="7 8">
    <name type="scientific">Nonomuraea soli</name>
    <dbReference type="NCBI Taxonomy" id="1032476"/>
    <lineage>
        <taxon>Bacteria</taxon>
        <taxon>Bacillati</taxon>
        <taxon>Actinomycetota</taxon>
        <taxon>Actinomycetes</taxon>
        <taxon>Streptosporangiales</taxon>
        <taxon>Streptosporangiaceae</taxon>
        <taxon>Nonomuraea</taxon>
    </lineage>
</organism>
<dbReference type="Pfam" id="PF00648">
    <property type="entry name" value="Peptidase_C2"/>
    <property type="match status" value="1"/>
</dbReference>
<comment type="similarity">
    <text evidence="1">Belongs to the peptidase C2 family.</text>
</comment>
<dbReference type="PROSITE" id="PS50203">
    <property type="entry name" value="CALPAIN_CAT"/>
    <property type="match status" value="1"/>
</dbReference>
<keyword evidence="2 5" id="KW-0645">Protease</keyword>
<dbReference type="AlphaFoldDB" id="A0A7W0HR60"/>
<proteinExistence type="inferred from homology"/>
<dbReference type="InterPro" id="IPR038765">
    <property type="entry name" value="Papain-like_cys_pep_sf"/>
</dbReference>
<evidence type="ECO:0000256" key="4">
    <source>
        <dbReference type="ARBA" id="ARBA00022807"/>
    </source>
</evidence>
<dbReference type="InterPro" id="IPR000169">
    <property type="entry name" value="Pept_cys_AS"/>
</dbReference>
<keyword evidence="4 5" id="KW-0788">Thiol protease</keyword>
<dbReference type="PROSITE" id="PS00139">
    <property type="entry name" value="THIOL_PROTEASE_CYS"/>
    <property type="match status" value="1"/>
</dbReference>
<dbReference type="GO" id="GO:0004198">
    <property type="term" value="F:calcium-dependent cysteine-type endopeptidase activity"/>
    <property type="evidence" value="ECO:0007669"/>
    <property type="project" value="InterPro"/>
</dbReference>
<dbReference type="InterPro" id="IPR001300">
    <property type="entry name" value="Peptidase_C2_calpain_cat"/>
</dbReference>
<dbReference type="EMBL" id="JACDUR010000004">
    <property type="protein sequence ID" value="MBA2892507.1"/>
    <property type="molecule type" value="Genomic_DNA"/>
</dbReference>
<feature type="active site" evidence="5">
    <location>
        <position position="559"/>
    </location>
</feature>
<dbReference type="PANTHER" id="PTHR10183">
    <property type="entry name" value="CALPAIN"/>
    <property type="match status" value="1"/>
</dbReference>
<dbReference type="RefSeq" id="WP_181611273.1">
    <property type="nucleotide sequence ID" value="NZ_BAABAM010000003.1"/>
</dbReference>
<keyword evidence="8" id="KW-1185">Reference proteome</keyword>
<dbReference type="PANTHER" id="PTHR10183:SF379">
    <property type="entry name" value="CALPAIN-5"/>
    <property type="match status" value="1"/>
</dbReference>
<accession>A0A7W0HR60</accession>
<evidence type="ECO:0000313" key="7">
    <source>
        <dbReference type="EMBL" id="MBA2892507.1"/>
    </source>
</evidence>
<gene>
    <name evidence="7" type="ORF">HNR30_003861</name>
</gene>
<dbReference type="Proteomes" id="UP000530928">
    <property type="component" value="Unassembled WGS sequence"/>
</dbReference>
<dbReference type="SUPFAM" id="SSF54001">
    <property type="entry name" value="Cysteine proteinases"/>
    <property type="match status" value="1"/>
</dbReference>
<evidence type="ECO:0000256" key="3">
    <source>
        <dbReference type="ARBA" id="ARBA00022801"/>
    </source>
</evidence>
<dbReference type="GO" id="GO:0006508">
    <property type="term" value="P:proteolysis"/>
    <property type="evidence" value="ECO:0007669"/>
    <property type="project" value="UniProtKB-KW"/>
</dbReference>
<feature type="active site" evidence="5">
    <location>
        <position position="580"/>
    </location>
</feature>
<feature type="active site" evidence="5">
    <location>
        <position position="398"/>
    </location>
</feature>
<comment type="caution">
    <text evidence="7">The sequence shown here is derived from an EMBL/GenBank/DDBJ whole genome shotgun (WGS) entry which is preliminary data.</text>
</comment>
<name>A0A7W0HR60_9ACTN</name>
<evidence type="ECO:0000313" key="8">
    <source>
        <dbReference type="Proteomes" id="UP000530928"/>
    </source>
</evidence>
<evidence type="ECO:0000256" key="2">
    <source>
        <dbReference type="ARBA" id="ARBA00022670"/>
    </source>
</evidence>
<dbReference type="InterPro" id="IPR022684">
    <property type="entry name" value="Calpain_cysteine_protease"/>
</dbReference>
<feature type="domain" description="Calpain catalytic" evidence="6">
    <location>
        <begin position="389"/>
        <end position="599"/>
    </location>
</feature>
<sequence length="618" mass="68963">MAPEPQGGEFAGIDPVQLKAMIGDLDDVKSLINEKTSNLDRDFGRAGLGTKHITTLKTVSDWIYGELPMLRRRQSMTEQISKEHGVYGFTGSMVESEWTGHFKSKEEAQAKAKELAAKYEHPGEFPADVWEQIRTYQFDPDFAEAFAKELGPDKIGWLAGRAKNPDSWGDDDEDTEGRFTAIANILAVASHRGVINDDWLKKFDPMGRGTDYNMLADLMMHGTWNKDTVVKIVNGGLKDGAQNYTIAKLLDAAARNPFAATQIYSDNFERISAMVSGDAWGWVQIKDDKLVGPLSRFVNAATLESQQNYERMNPNGPNPAEGLMARVLGLTQTKRGFTSPHGDIQKTLDTIVNDWAEKLTVPNPETLNGGTYSPLHPPPDPKLPIDWEQVSQGGIGDCWFLAGLIAELKRDPNFLSKRMVLNPDGTYTVTFFRDGKPVKVRVDGQVSSNGQNGPPLVNIFEKAYAQFRGNGRFRGIEGDSEYIPDVGEYFSPNRWRDGHILRPWEDLTGKDRPAMDADDITYDRLKDLVDKKVPMTMSVPNEVNFDGRTGPGNKLVSDHVYVIEKVFKDSSGKEMVLLSNPWGPGPEQKVEIPLEWIKDRAHNSFPLLNRVEVSGEEK</sequence>
<reference evidence="7 8" key="1">
    <citation type="submission" date="2020-07" db="EMBL/GenBank/DDBJ databases">
        <title>Genomic Encyclopedia of Type Strains, Phase IV (KMG-IV): sequencing the most valuable type-strain genomes for metagenomic binning, comparative biology and taxonomic classification.</title>
        <authorList>
            <person name="Goeker M."/>
        </authorList>
    </citation>
    <scope>NUCLEOTIDE SEQUENCE [LARGE SCALE GENOMIC DNA]</scope>
    <source>
        <strain evidence="7 8">DSM 45533</strain>
    </source>
</reference>